<dbReference type="PANTHER" id="PTHR31493:SF1">
    <property type="entry name" value="PROTEIN C19ORF12"/>
    <property type="match status" value="1"/>
</dbReference>
<dbReference type="Pfam" id="PF20721">
    <property type="entry name" value="C19orf12"/>
    <property type="match status" value="1"/>
</dbReference>
<evidence type="ECO:0000313" key="3">
    <source>
        <dbReference type="Proteomes" id="UP001501920"/>
    </source>
</evidence>
<name>A0AAR2LG14_PYGNA</name>
<dbReference type="Ensembl" id="ENSPNAT00000061884.1">
    <property type="protein sequence ID" value="ENSPNAP00000075538.1"/>
    <property type="gene ID" value="ENSPNAG00000006427.2"/>
</dbReference>
<reference evidence="2" key="3">
    <citation type="submission" date="2025-09" db="UniProtKB">
        <authorList>
            <consortium name="Ensembl"/>
        </authorList>
    </citation>
    <scope>IDENTIFICATION</scope>
</reference>
<accession>A0AAR2LG14</accession>
<comment type="similarity">
    <text evidence="1">Belongs to the C19orf12 family.</text>
</comment>
<protein>
    <recommendedName>
        <fullName evidence="4">CS012 protein</fullName>
    </recommendedName>
</protein>
<evidence type="ECO:0008006" key="4">
    <source>
        <dbReference type="Google" id="ProtNLM"/>
    </source>
</evidence>
<evidence type="ECO:0000313" key="2">
    <source>
        <dbReference type="Ensembl" id="ENSPNAP00000075538.1"/>
    </source>
</evidence>
<keyword evidence="3" id="KW-1185">Reference proteome</keyword>
<proteinExistence type="inferred from homology"/>
<sequence>APADQRQRFISDSITTDCHHRSIPAGTAALPAHLRRSEVKRSADRTGGALGGLLGYWLTSGQFKPVPEIIMALPPQQQQKLYSDVMAILGTLDWVDVVQLVTLVMGNATMQQQVAAAVLSYVTKELKAEVRYGD</sequence>
<gene>
    <name evidence="2" type="primary">C19orf12</name>
</gene>
<dbReference type="PANTHER" id="PTHR31493">
    <property type="entry name" value="NAZO FAMILY MEMBER"/>
    <property type="match status" value="1"/>
</dbReference>
<organism evidence="2 3">
    <name type="scientific">Pygocentrus nattereri</name>
    <name type="common">Red-bellied piranha</name>
    <dbReference type="NCBI Taxonomy" id="42514"/>
    <lineage>
        <taxon>Eukaryota</taxon>
        <taxon>Metazoa</taxon>
        <taxon>Chordata</taxon>
        <taxon>Craniata</taxon>
        <taxon>Vertebrata</taxon>
        <taxon>Euteleostomi</taxon>
        <taxon>Actinopterygii</taxon>
        <taxon>Neopterygii</taxon>
        <taxon>Teleostei</taxon>
        <taxon>Ostariophysi</taxon>
        <taxon>Characiformes</taxon>
        <taxon>Characoidei</taxon>
        <taxon>Pygocentrus</taxon>
    </lineage>
</organism>
<evidence type="ECO:0000256" key="1">
    <source>
        <dbReference type="ARBA" id="ARBA00029457"/>
    </source>
</evidence>
<dbReference type="GeneTree" id="ENSGT00390000009077"/>
<reference evidence="2 3" key="1">
    <citation type="submission" date="2020-10" db="EMBL/GenBank/DDBJ databases">
        <title>Pygocentrus nattereri (red-bellied piranha) genome, fPygNat1, primary haplotype.</title>
        <authorList>
            <person name="Myers G."/>
            <person name="Meyer A."/>
            <person name="Karagic N."/>
            <person name="Pippel M."/>
            <person name="Winkler S."/>
            <person name="Tracey A."/>
            <person name="Wood J."/>
            <person name="Formenti G."/>
            <person name="Howe K."/>
            <person name="Fedrigo O."/>
            <person name="Jarvis E.D."/>
        </authorList>
    </citation>
    <scope>NUCLEOTIDE SEQUENCE [LARGE SCALE GENOMIC DNA]</scope>
</reference>
<dbReference type="InterPro" id="IPR033369">
    <property type="entry name" value="C19orf12"/>
</dbReference>
<dbReference type="AlphaFoldDB" id="A0AAR2LG14"/>
<dbReference type="Proteomes" id="UP001501920">
    <property type="component" value="Chromosome 25"/>
</dbReference>
<reference evidence="2" key="2">
    <citation type="submission" date="2025-08" db="UniProtKB">
        <authorList>
            <consortium name="Ensembl"/>
        </authorList>
    </citation>
    <scope>IDENTIFICATION</scope>
</reference>